<accession>A0A0S1XEY7</accession>
<dbReference type="Pfam" id="PF00534">
    <property type="entry name" value="Glycos_transf_1"/>
    <property type="match status" value="1"/>
</dbReference>
<evidence type="ECO:0000259" key="2">
    <source>
        <dbReference type="Pfam" id="PF13439"/>
    </source>
</evidence>
<dbReference type="EC" id="2.4.1.57" evidence="3"/>
<dbReference type="InterPro" id="IPR028098">
    <property type="entry name" value="Glyco_trans_4-like_N"/>
</dbReference>
<sequence>MSALRICHIAPGFVPFGRGAYAVNNIIMELASRFVKCGHEVIAINVSESSKGNQRVRYEGGVEIFEVPVWDFLPNKNSKSQSMIKEVTYSVKLSRFLEDFINECDIIHFHVPFPLMLSLEKIVKKGVPLVYTIHNPNIGIKAKGRNLFELARELNVLKMPRYANFLSLYAIQLGLEYSSAVIAISKILKSNIIEYFGIRAEKVFYIPNGVNTQRFKPGNYPEVRNLFRIPEDYYIVLNVARIAPYKNQLAIVKAIPWILEETAEVMFVFVGPYDKNSDYKQKIDYFIRKNNLESHVIFTGKISSDLLPKVYASADIFVFPSISEGMPMALLEALSSGNAIVASDIPQNREISITGREAIYVNPQNIQEIAESIIILIEDKKLQEKMKKRGRKTAVEHFDWDIISRKVMKVYEEVVGGE</sequence>
<name>A0A0S1XEY7_THEBA</name>
<dbReference type="RefSeq" id="WP_335337649.1">
    <property type="nucleotide sequence ID" value="NZ_CP013050.1"/>
</dbReference>
<dbReference type="InterPro" id="IPR001296">
    <property type="entry name" value="Glyco_trans_1"/>
</dbReference>
<dbReference type="STRING" id="55802.TBCH5v1_2502"/>
<protein>
    <submittedName>
        <fullName evidence="3">Phosphatidylinositol alpha-mannosyltransferase</fullName>
        <ecNumber evidence="3">2.4.1.57</ecNumber>
    </submittedName>
</protein>
<dbReference type="PATRIC" id="fig|55802.8.peg.2488"/>
<reference evidence="3 4" key="1">
    <citation type="journal article" date="2016" name="Genome Announc.">
        <title>Complete genome sequence of the hyperthermophilic and piezophilic archaeon Thermococcus barophilus Ch5, capable of growth at the expense of hydrogenogenesis from carbon monoxide and formate.</title>
        <authorList>
            <person name="Oger P."/>
            <person name="Sokolova T.G."/>
            <person name="Kozhevnikova D.A."/>
            <person name="Taranov E.A."/>
            <person name="Vannier P."/>
            <person name="Lee H.S."/>
            <person name="Kwon K.K."/>
            <person name="Kang S.G."/>
            <person name="Lee J.H."/>
            <person name="Bonch-Osmolovskaya E.A."/>
            <person name="Lebedinsky A.V."/>
        </authorList>
    </citation>
    <scope>NUCLEOTIDE SEQUENCE [LARGE SCALE GENOMIC DNA]</scope>
    <source>
        <strain evidence="4">Ch5</strain>
    </source>
</reference>
<feature type="domain" description="Glycosyltransferase subfamily 4-like N-terminal" evidence="2">
    <location>
        <begin position="23"/>
        <end position="214"/>
    </location>
</feature>
<evidence type="ECO:0000259" key="1">
    <source>
        <dbReference type="Pfam" id="PF00534"/>
    </source>
</evidence>
<dbReference type="SUPFAM" id="SSF53756">
    <property type="entry name" value="UDP-Glycosyltransferase/glycogen phosphorylase"/>
    <property type="match status" value="1"/>
</dbReference>
<dbReference type="InterPro" id="IPR050194">
    <property type="entry name" value="Glycosyltransferase_grp1"/>
</dbReference>
<dbReference type="PANTHER" id="PTHR45947">
    <property type="entry name" value="SULFOQUINOVOSYL TRANSFERASE SQD2"/>
    <property type="match status" value="1"/>
</dbReference>
<dbReference type="Proteomes" id="UP000066042">
    <property type="component" value="Chromosome"/>
</dbReference>
<feature type="domain" description="Glycosyl transferase family 1" evidence="1">
    <location>
        <begin position="224"/>
        <end position="392"/>
    </location>
</feature>
<keyword evidence="3" id="KW-0808">Transferase</keyword>
<dbReference type="EMBL" id="CP013050">
    <property type="protein sequence ID" value="ALM76393.1"/>
    <property type="molecule type" value="Genomic_DNA"/>
</dbReference>
<dbReference type="PANTHER" id="PTHR45947:SF3">
    <property type="entry name" value="SULFOQUINOVOSYL TRANSFERASE SQD2"/>
    <property type="match status" value="1"/>
</dbReference>
<dbReference type="GO" id="GO:0016758">
    <property type="term" value="F:hexosyltransferase activity"/>
    <property type="evidence" value="ECO:0007669"/>
    <property type="project" value="TreeGrafter"/>
</dbReference>
<dbReference type="AlphaFoldDB" id="A0A0S1XEY7"/>
<dbReference type="CDD" id="cd03801">
    <property type="entry name" value="GT4_PimA-like"/>
    <property type="match status" value="1"/>
</dbReference>
<organism evidence="3 4">
    <name type="scientific">Thermococcus barophilus</name>
    <dbReference type="NCBI Taxonomy" id="55802"/>
    <lineage>
        <taxon>Archaea</taxon>
        <taxon>Methanobacteriati</taxon>
        <taxon>Methanobacteriota</taxon>
        <taxon>Thermococci</taxon>
        <taxon>Thermococcales</taxon>
        <taxon>Thermococcaceae</taxon>
        <taxon>Thermococcus</taxon>
    </lineage>
</organism>
<evidence type="ECO:0000313" key="3">
    <source>
        <dbReference type="EMBL" id="ALM76393.1"/>
    </source>
</evidence>
<gene>
    <name evidence="3" type="ORF">TBCH5v1_2502</name>
</gene>
<dbReference type="Gene3D" id="3.40.50.2000">
    <property type="entry name" value="Glycogen Phosphorylase B"/>
    <property type="match status" value="2"/>
</dbReference>
<keyword evidence="3" id="KW-0328">Glycosyltransferase</keyword>
<proteinExistence type="predicted"/>
<evidence type="ECO:0000313" key="4">
    <source>
        <dbReference type="Proteomes" id="UP000066042"/>
    </source>
</evidence>
<dbReference type="Pfam" id="PF13439">
    <property type="entry name" value="Glyco_transf_4"/>
    <property type="match status" value="1"/>
</dbReference>
<dbReference type="GeneID" id="26137715"/>